<dbReference type="Pfam" id="PF08241">
    <property type="entry name" value="Methyltransf_11"/>
    <property type="match status" value="1"/>
</dbReference>
<gene>
    <name evidence="3" type="ORF">ACFQ04_00920</name>
</gene>
<dbReference type="RefSeq" id="WP_253647660.1">
    <property type="nucleotide sequence ID" value="NZ_BAAAMO010000002.1"/>
</dbReference>
<reference evidence="4" key="1">
    <citation type="journal article" date="2019" name="Int. J. Syst. Evol. Microbiol.">
        <title>The Global Catalogue of Microorganisms (GCM) 10K type strain sequencing project: providing services to taxonomists for standard genome sequencing and annotation.</title>
        <authorList>
            <consortium name="The Broad Institute Genomics Platform"/>
            <consortium name="The Broad Institute Genome Sequencing Center for Infectious Disease"/>
            <person name="Wu L."/>
            <person name="Ma J."/>
        </authorList>
    </citation>
    <scope>NUCLEOTIDE SEQUENCE [LARGE SCALE GENOMIC DNA]</scope>
    <source>
        <strain evidence="4">CCUG 50873</strain>
    </source>
</reference>
<name>A0ABW3G286_9NOCA</name>
<evidence type="ECO:0000259" key="2">
    <source>
        <dbReference type="Pfam" id="PF08241"/>
    </source>
</evidence>
<organism evidence="3 4">
    <name type="scientific">Williamsia deligens</name>
    <dbReference type="NCBI Taxonomy" id="321325"/>
    <lineage>
        <taxon>Bacteria</taxon>
        <taxon>Bacillati</taxon>
        <taxon>Actinomycetota</taxon>
        <taxon>Actinomycetes</taxon>
        <taxon>Mycobacteriales</taxon>
        <taxon>Nocardiaceae</taxon>
        <taxon>Williamsia</taxon>
    </lineage>
</organism>
<proteinExistence type="predicted"/>
<dbReference type="InterPro" id="IPR013216">
    <property type="entry name" value="Methyltransf_11"/>
</dbReference>
<dbReference type="CDD" id="cd02440">
    <property type="entry name" value="AdoMet_MTases"/>
    <property type="match status" value="1"/>
</dbReference>
<evidence type="ECO:0000313" key="4">
    <source>
        <dbReference type="Proteomes" id="UP001597068"/>
    </source>
</evidence>
<dbReference type="InterPro" id="IPR029063">
    <property type="entry name" value="SAM-dependent_MTases_sf"/>
</dbReference>
<keyword evidence="3" id="KW-0808">Transferase</keyword>
<dbReference type="GO" id="GO:0032259">
    <property type="term" value="P:methylation"/>
    <property type="evidence" value="ECO:0007669"/>
    <property type="project" value="UniProtKB-KW"/>
</dbReference>
<dbReference type="GO" id="GO:0008168">
    <property type="term" value="F:methyltransferase activity"/>
    <property type="evidence" value="ECO:0007669"/>
    <property type="project" value="UniProtKB-KW"/>
</dbReference>
<evidence type="ECO:0000256" key="1">
    <source>
        <dbReference type="SAM" id="MobiDB-lite"/>
    </source>
</evidence>
<protein>
    <submittedName>
        <fullName evidence="3">Class I SAM-dependent methyltransferase</fullName>
        <ecNumber evidence="3">2.1.1.-</ecNumber>
    </submittedName>
</protein>
<dbReference type="Proteomes" id="UP001597068">
    <property type="component" value="Unassembled WGS sequence"/>
</dbReference>
<feature type="compositionally biased region" description="Gly residues" evidence="1">
    <location>
        <begin position="219"/>
        <end position="230"/>
    </location>
</feature>
<comment type="caution">
    <text evidence="3">The sequence shown here is derived from an EMBL/GenBank/DDBJ whole genome shotgun (WGS) entry which is preliminary data.</text>
</comment>
<sequence>MGVRDAAMTAIARQLGHPSGLGGRLIGAALNRGNRNLVRTAADALHAAEGSVVADVGFGGGVGLPLLLDAVGNSGHVHGVEVSETMINQAARRHHRAIAAGRLVLHPASMTELPVADRAWDSLMTVNTIYFLADLDPALRECTRVLTDTGRLVVGLADPEAMARLPFTAHGFRLRPVAEVVDAMKNIGLSVEHRRIADDEESPHLLIGRVDADPHRGGQARGPGARGPVR</sequence>
<dbReference type="EC" id="2.1.1.-" evidence="3"/>
<accession>A0ABW3G286</accession>
<keyword evidence="3" id="KW-0489">Methyltransferase</keyword>
<dbReference type="Gene3D" id="3.40.50.150">
    <property type="entry name" value="Vaccinia Virus protein VP39"/>
    <property type="match status" value="1"/>
</dbReference>
<evidence type="ECO:0000313" key="3">
    <source>
        <dbReference type="EMBL" id="MFD0924289.1"/>
    </source>
</evidence>
<feature type="region of interest" description="Disordered" evidence="1">
    <location>
        <begin position="209"/>
        <end position="230"/>
    </location>
</feature>
<keyword evidence="4" id="KW-1185">Reference proteome</keyword>
<dbReference type="SUPFAM" id="SSF53335">
    <property type="entry name" value="S-adenosyl-L-methionine-dependent methyltransferases"/>
    <property type="match status" value="1"/>
</dbReference>
<dbReference type="EMBL" id="JBHTIL010000001">
    <property type="protein sequence ID" value="MFD0924289.1"/>
    <property type="molecule type" value="Genomic_DNA"/>
</dbReference>
<feature type="domain" description="Methyltransferase type 11" evidence="2">
    <location>
        <begin position="55"/>
        <end position="154"/>
    </location>
</feature>